<dbReference type="EMBL" id="CP117167">
    <property type="protein sequence ID" value="WCT11566.1"/>
    <property type="molecule type" value="Genomic_DNA"/>
</dbReference>
<sequence>MINCNYAAIDEYQFFITVVGEKQQASQRALNPLVPRVTNAYQTYLNNFAALCLQPASLFVADLPEVRDVLQKCYGSPTLSFKQFKSDYYDNQPAAIVELCPYCMIDTPYSLDHYVGQTEFPEYSILTKNLVPCCLRCNNEKNKGWRTNSVKTFINFYDDRFLQHRFLFADLMINAGVPSLQFRLSQPAQITNDQFALINRHFVALELLVKYAKKSNNRLTAEIQSIKDFMAAGRTNASIIEDLTIRYRSSVRQYGPNYWESLVYPAIASSLPVVRHL</sequence>
<evidence type="ECO:0008006" key="3">
    <source>
        <dbReference type="Google" id="ProtNLM"/>
    </source>
</evidence>
<accession>A0ABY7T5B5</accession>
<evidence type="ECO:0000313" key="2">
    <source>
        <dbReference type="Proteomes" id="UP001216139"/>
    </source>
</evidence>
<keyword evidence="2" id="KW-1185">Reference proteome</keyword>
<name>A0ABY7T5B5_9SPHI</name>
<reference evidence="1 2" key="1">
    <citation type="submission" date="2023-02" db="EMBL/GenBank/DDBJ databases">
        <title>Genome sequence of Mucilaginibacter jinjuensis strain KACC 16571.</title>
        <authorList>
            <person name="Kim S."/>
            <person name="Heo J."/>
            <person name="Kwon S.-W."/>
        </authorList>
    </citation>
    <scope>NUCLEOTIDE SEQUENCE [LARGE SCALE GENOMIC DNA]</scope>
    <source>
        <strain evidence="1 2">KACC 16571</strain>
    </source>
</reference>
<dbReference type="Gene3D" id="1.10.30.50">
    <property type="match status" value="1"/>
</dbReference>
<proteinExistence type="predicted"/>
<protein>
    <recommendedName>
        <fullName evidence="3">HNH endonuclease</fullName>
    </recommendedName>
</protein>
<gene>
    <name evidence="1" type="ORF">PQO05_22765</name>
</gene>
<dbReference type="Proteomes" id="UP001216139">
    <property type="component" value="Chromosome"/>
</dbReference>
<evidence type="ECO:0000313" key="1">
    <source>
        <dbReference type="EMBL" id="WCT11566.1"/>
    </source>
</evidence>
<dbReference type="RefSeq" id="WP_273629755.1">
    <property type="nucleotide sequence ID" value="NZ_CP117167.1"/>
</dbReference>
<organism evidence="1 2">
    <name type="scientific">Mucilaginibacter jinjuensis</name>
    <dbReference type="NCBI Taxonomy" id="1176721"/>
    <lineage>
        <taxon>Bacteria</taxon>
        <taxon>Pseudomonadati</taxon>
        <taxon>Bacteroidota</taxon>
        <taxon>Sphingobacteriia</taxon>
        <taxon>Sphingobacteriales</taxon>
        <taxon>Sphingobacteriaceae</taxon>
        <taxon>Mucilaginibacter</taxon>
    </lineage>
</organism>